<evidence type="ECO:0000313" key="2">
    <source>
        <dbReference type="Proteomes" id="UP000011668"/>
    </source>
</evidence>
<accession>L8WC51</accession>
<dbReference type="AlphaFoldDB" id="L8WC51"/>
<proteinExistence type="predicted"/>
<protein>
    <submittedName>
        <fullName evidence="1">Uncharacterized protein</fullName>
    </submittedName>
</protein>
<dbReference type="Proteomes" id="UP000011668">
    <property type="component" value="Unassembled WGS sequence"/>
</dbReference>
<reference evidence="1 2" key="1">
    <citation type="journal article" date="2013" name="Nat. Commun.">
        <title>The evolution and pathogenic mechanisms of the rice sheath blight pathogen.</title>
        <authorList>
            <person name="Zheng A."/>
            <person name="Lin R."/>
            <person name="Xu L."/>
            <person name="Qin P."/>
            <person name="Tang C."/>
            <person name="Ai P."/>
            <person name="Zhang D."/>
            <person name="Liu Y."/>
            <person name="Sun Z."/>
            <person name="Feng H."/>
            <person name="Wang Y."/>
            <person name="Chen Y."/>
            <person name="Liang X."/>
            <person name="Fu R."/>
            <person name="Li Q."/>
            <person name="Zhang J."/>
            <person name="Yu X."/>
            <person name="Xie Z."/>
            <person name="Ding L."/>
            <person name="Guan P."/>
            <person name="Tang J."/>
            <person name="Liang Y."/>
            <person name="Wang S."/>
            <person name="Deng Q."/>
            <person name="Li S."/>
            <person name="Zhu J."/>
            <person name="Wang L."/>
            <person name="Liu H."/>
            <person name="Li P."/>
        </authorList>
    </citation>
    <scope>NUCLEOTIDE SEQUENCE [LARGE SCALE GENOMIC DNA]</scope>
    <source>
        <strain evidence="2">AG-1 IA</strain>
    </source>
</reference>
<dbReference type="HOGENOM" id="CLU_2374222_0_0_1"/>
<name>L8WC51_THACA</name>
<sequence>MPGSNINTRGMYMSAAPVVILKDAFDELVASDGVIVGGGGDGEVLRRLGYQVLTQGLEAHRSLRHCLSARNPDWQPLQWYHIHRPDHRYYPVPSK</sequence>
<comment type="caution">
    <text evidence="1">The sequence shown here is derived from an EMBL/GenBank/DDBJ whole genome shotgun (WGS) entry which is preliminary data.</text>
</comment>
<keyword evidence="2" id="KW-1185">Reference proteome</keyword>
<organism evidence="1 2">
    <name type="scientific">Thanatephorus cucumeris (strain AG1-IA)</name>
    <name type="common">Rice sheath blight fungus</name>
    <name type="synonym">Rhizoctonia solani</name>
    <dbReference type="NCBI Taxonomy" id="983506"/>
    <lineage>
        <taxon>Eukaryota</taxon>
        <taxon>Fungi</taxon>
        <taxon>Dikarya</taxon>
        <taxon>Basidiomycota</taxon>
        <taxon>Agaricomycotina</taxon>
        <taxon>Agaricomycetes</taxon>
        <taxon>Cantharellales</taxon>
        <taxon>Ceratobasidiaceae</taxon>
        <taxon>Rhizoctonia</taxon>
        <taxon>Rhizoctonia solani AG-1</taxon>
    </lineage>
</organism>
<evidence type="ECO:0000313" key="1">
    <source>
        <dbReference type="EMBL" id="ELU35746.1"/>
    </source>
</evidence>
<gene>
    <name evidence="1" type="ORF">AG1IA_10224</name>
</gene>
<dbReference type="EMBL" id="AFRT01005447">
    <property type="protein sequence ID" value="ELU35746.1"/>
    <property type="molecule type" value="Genomic_DNA"/>
</dbReference>